<dbReference type="EMBL" id="MIKF01000017">
    <property type="protein sequence ID" value="RTE83332.1"/>
    <property type="molecule type" value="Genomic_DNA"/>
</dbReference>
<comment type="caution">
    <text evidence="1">The sequence shown here is derived from an EMBL/GenBank/DDBJ whole genome shotgun (WGS) entry which is preliminary data.</text>
</comment>
<proteinExistence type="predicted"/>
<organism evidence="1 2">
    <name type="scientific">Fusarium euwallaceae</name>
    <dbReference type="NCBI Taxonomy" id="1147111"/>
    <lineage>
        <taxon>Eukaryota</taxon>
        <taxon>Fungi</taxon>
        <taxon>Dikarya</taxon>
        <taxon>Ascomycota</taxon>
        <taxon>Pezizomycotina</taxon>
        <taxon>Sordariomycetes</taxon>
        <taxon>Hypocreomycetidae</taxon>
        <taxon>Hypocreales</taxon>
        <taxon>Nectriaceae</taxon>
        <taxon>Fusarium</taxon>
        <taxon>Fusarium solani species complex</taxon>
    </lineage>
</organism>
<reference evidence="1 2" key="1">
    <citation type="submission" date="2017-06" db="EMBL/GenBank/DDBJ databases">
        <title>Comparative genomic analysis of Ambrosia Fusariam Clade fungi.</title>
        <authorList>
            <person name="Stajich J.E."/>
            <person name="Carrillo J."/>
            <person name="Kijimoto T."/>
            <person name="Eskalen A."/>
            <person name="O'Donnell K."/>
            <person name="Kasson M."/>
        </authorList>
    </citation>
    <scope>NUCLEOTIDE SEQUENCE [LARGE SCALE GENOMIC DNA]</scope>
    <source>
        <strain evidence="1 2">UCR1854</strain>
    </source>
</reference>
<accession>A0A430M5Y6</accession>
<gene>
    <name evidence="1" type="ORF">BHE90_002121</name>
</gene>
<name>A0A430M5Y6_9HYPO</name>
<dbReference type="AlphaFoldDB" id="A0A430M5Y6"/>
<sequence>MIRDEAKKTFSLTETAKAMGVSASFVMTFDTPLMKPVASSTSAASLYAAIKEHEVFTSAATAEEYLMKAHDFFRNAKYNIAAHMKPIATRVLTEPAEAWVPALPVPKHATFCGRDWVPMYPPTWWHQVLNCCSPATVSI</sequence>
<keyword evidence="2" id="KW-1185">Reference proteome</keyword>
<evidence type="ECO:0000313" key="2">
    <source>
        <dbReference type="Proteomes" id="UP000287124"/>
    </source>
</evidence>
<protein>
    <submittedName>
        <fullName evidence="1">Uncharacterized protein</fullName>
    </submittedName>
</protein>
<evidence type="ECO:0000313" key="1">
    <source>
        <dbReference type="EMBL" id="RTE83332.1"/>
    </source>
</evidence>
<dbReference type="Proteomes" id="UP000287124">
    <property type="component" value="Unassembled WGS sequence"/>
</dbReference>